<proteinExistence type="predicted"/>
<dbReference type="OrthoDB" id="2559672at2"/>
<dbReference type="SMART" id="SM00342">
    <property type="entry name" value="HTH_ARAC"/>
    <property type="match status" value="1"/>
</dbReference>
<dbReference type="InterPro" id="IPR046532">
    <property type="entry name" value="DUF6597"/>
</dbReference>
<dbReference type="GO" id="GO:0043565">
    <property type="term" value="F:sequence-specific DNA binding"/>
    <property type="evidence" value="ECO:0007669"/>
    <property type="project" value="InterPro"/>
</dbReference>
<protein>
    <submittedName>
        <fullName evidence="6">Helix-turn-helix domain-containing protein</fullName>
    </submittedName>
</protein>
<dbReference type="PROSITE" id="PS01124">
    <property type="entry name" value="HTH_ARAC_FAMILY_2"/>
    <property type="match status" value="1"/>
</dbReference>
<gene>
    <name evidence="6" type="ORF">SAMN04489764_3853</name>
</gene>
<dbReference type="Pfam" id="PF20240">
    <property type="entry name" value="DUF6597"/>
    <property type="match status" value="1"/>
</dbReference>
<name>A0A1H1GVL3_9ACTN</name>
<feature type="compositionally biased region" description="Basic and acidic residues" evidence="4">
    <location>
        <begin position="258"/>
        <end position="271"/>
    </location>
</feature>
<reference evidence="6 7" key="1">
    <citation type="submission" date="2016-10" db="EMBL/GenBank/DDBJ databases">
        <authorList>
            <person name="de Groot N.N."/>
        </authorList>
    </citation>
    <scope>NUCLEOTIDE SEQUENCE [LARGE SCALE GENOMIC DNA]</scope>
    <source>
        <strain evidence="6 7">DSM 43794</strain>
    </source>
</reference>
<dbReference type="EMBL" id="FNKK01000002">
    <property type="protein sequence ID" value="SDR17179.1"/>
    <property type="molecule type" value="Genomic_DNA"/>
</dbReference>
<feature type="region of interest" description="Disordered" evidence="4">
    <location>
        <begin position="250"/>
        <end position="298"/>
    </location>
</feature>
<accession>A0A1H1GVL3</accession>
<dbReference type="Pfam" id="PF12833">
    <property type="entry name" value="HTH_18"/>
    <property type="match status" value="1"/>
</dbReference>
<dbReference type="InterPro" id="IPR009057">
    <property type="entry name" value="Homeodomain-like_sf"/>
</dbReference>
<keyword evidence="3" id="KW-0804">Transcription</keyword>
<dbReference type="PANTHER" id="PTHR46796">
    <property type="entry name" value="HTH-TYPE TRANSCRIPTIONAL ACTIVATOR RHAS-RELATED"/>
    <property type="match status" value="1"/>
</dbReference>
<dbReference type="GO" id="GO:0003700">
    <property type="term" value="F:DNA-binding transcription factor activity"/>
    <property type="evidence" value="ECO:0007669"/>
    <property type="project" value="InterPro"/>
</dbReference>
<evidence type="ECO:0000256" key="4">
    <source>
        <dbReference type="SAM" id="MobiDB-lite"/>
    </source>
</evidence>
<evidence type="ECO:0000259" key="5">
    <source>
        <dbReference type="PROSITE" id="PS01124"/>
    </source>
</evidence>
<dbReference type="InterPro" id="IPR050204">
    <property type="entry name" value="AraC_XylS_family_regulators"/>
</dbReference>
<organism evidence="6 7">
    <name type="scientific">Thermostaphylospora chromogena</name>
    <dbReference type="NCBI Taxonomy" id="35622"/>
    <lineage>
        <taxon>Bacteria</taxon>
        <taxon>Bacillati</taxon>
        <taxon>Actinomycetota</taxon>
        <taxon>Actinomycetes</taxon>
        <taxon>Streptosporangiales</taxon>
        <taxon>Thermomonosporaceae</taxon>
        <taxon>Thermostaphylospora</taxon>
    </lineage>
</organism>
<evidence type="ECO:0000313" key="6">
    <source>
        <dbReference type="EMBL" id="SDR17179.1"/>
    </source>
</evidence>
<evidence type="ECO:0000313" key="7">
    <source>
        <dbReference type="Proteomes" id="UP000217103"/>
    </source>
</evidence>
<dbReference type="SUPFAM" id="SSF46689">
    <property type="entry name" value="Homeodomain-like"/>
    <property type="match status" value="1"/>
</dbReference>
<dbReference type="InterPro" id="IPR018060">
    <property type="entry name" value="HTH_AraC"/>
</dbReference>
<keyword evidence="7" id="KW-1185">Reference proteome</keyword>
<dbReference type="STRING" id="35622.SAMN04489764_3853"/>
<dbReference type="RefSeq" id="WP_093260711.1">
    <property type="nucleotide sequence ID" value="NZ_FNKK01000002.1"/>
</dbReference>
<keyword evidence="2" id="KW-0238">DNA-binding</keyword>
<dbReference type="AlphaFoldDB" id="A0A1H1GVL3"/>
<evidence type="ECO:0000256" key="1">
    <source>
        <dbReference type="ARBA" id="ARBA00023015"/>
    </source>
</evidence>
<keyword evidence="1" id="KW-0805">Transcription regulation</keyword>
<evidence type="ECO:0000256" key="2">
    <source>
        <dbReference type="ARBA" id="ARBA00023125"/>
    </source>
</evidence>
<feature type="domain" description="HTH araC/xylS-type" evidence="5">
    <location>
        <begin position="170"/>
        <end position="250"/>
    </location>
</feature>
<feature type="compositionally biased region" description="Polar residues" evidence="4">
    <location>
        <begin position="289"/>
        <end position="298"/>
    </location>
</feature>
<sequence>MGLKRIELPVSAALRPWVSSIGLTSAAGPPDTVVHPPDTAAALVYCTTTGGERGLLVMGPRTRASYFAADEAGCSIKVRLRPGRARPLLGVPVSEMIDRALPLGELWGEPGDRLAAELARIGDDVPALARRIERALLDHLASRPAGELYRSDLTYDAVRSLSARAHLEPVGAIARRLAISERQFRTVFTDGVGMSPKRFIRIDRVRTVLAGVREERWSQLAVRAGYYDQSHMTAEFRKIMGVPPGAYAAGRLPAPAPADRRSLTRGDRTGESRGMSPSAAFPPPKKPLVQTNQHYIHQ</sequence>
<dbReference type="Proteomes" id="UP000217103">
    <property type="component" value="Unassembled WGS sequence"/>
</dbReference>
<evidence type="ECO:0000256" key="3">
    <source>
        <dbReference type="ARBA" id="ARBA00023163"/>
    </source>
</evidence>
<dbReference type="Gene3D" id="1.10.10.60">
    <property type="entry name" value="Homeodomain-like"/>
    <property type="match status" value="1"/>
</dbReference>